<feature type="domain" description="EF-hand" evidence="4">
    <location>
        <begin position="78"/>
        <end position="113"/>
    </location>
</feature>
<evidence type="ECO:0000259" key="4">
    <source>
        <dbReference type="PROSITE" id="PS50222"/>
    </source>
</evidence>
<keyword evidence="3" id="KW-0472">Membrane</keyword>
<dbReference type="SUPFAM" id="SSF47473">
    <property type="entry name" value="EF-hand"/>
    <property type="match status" value="1"/>
</dbReference>
<proteinExistence type="evidence at transcript level"/>
<feature type="compositionally biased region" description="Basic and acidic residues" evidence="2">
    <location>
        <begin position="190"/>
        <end position="227"/>
    </location>
</feature>
<dbReference type="SMART" id="SM00054">
    <property type="entry name" value="EFh"/>
    <property type="match status" value="3"/>
</dbReference>
<dbReference type="AlphaFoldDB" id="R4UML3"/>
<feature type="domain" description="EF-hand" evidence="4">
    <location>
        <begin position="42"/>
        <end position="77"/>
    </location>
</feature>
<name>R4UML3_COPFO</name>
<sequence>MDQAILDEYSKKFDEHDKDHSDAIDIDEFLHLYRDVENDPSKTMEEAVIIFNGIDINNDKTISKKEFLDLVTGIRNDDKLFMYKMFFRSFDPDRSRSLEAEEIATYFTFCGHNTNTQQAERLIKKYNPDGKKDSLTFAQLFKELTNTDIDPDTDPYDGQIPWPKEEEDQVDQVVSRAVELDLEGGLQEGEGDKPEEVPVQKEAPSQEKEPTTREASPAEKVEKKDAPADGQQLKIIGGILLVLLILYLLLRKS</sequence>
<evidence type="ECO:0000256" key="2">
    <source>
        <dbReference type="SAM" id="MobiDB-lite"/>
    </source>
</evidence>
<feature type="transmembrane region" description="Helical" evidence="3">
    <location>
        <begin position="233"/>
        <end position="250"/>
    </location>
</feature>
<evidence type="ECO:0000256" key="1">
    <source>
        <dbReference type="ARBA" id="ARBA00022837"/>
    </source>
</evidence>
<evidence type="ECO:0000256" key="3">
    <source>
        <dbReference type="SAM" id="Phobius"/>
    </source>
</evidence>
<keyword evidence="3" id="KW-0812">Transmembrane</keyword>
<keyword evidence="3" id="KW-1133">Transmembrane helix</keyword>
<protein>
    <submittedName>
        <fullName evidence="5">EF-hand family protein</fullName>
    </submittedName>
</protein>
<accession>R4UML3</accession>
<feature type="domain" description="EF-hand" evidence="4">
    <location>
        <begin position="4"/>
        <end position="39"/>
    </location>
</feature>
<reference evidence="5" key="1">
    <citation type="submission" date="2013-02" db="EMBL/GenBank/DDBJ databases">
        <title>Immune-Related transcriptome of Coptotermes formosanus Shiraki workers: the defense mechanism.</title>
        <authorList>
            <person name="Hussain A."/>
            <person name="Li Y.F."/>
            <person name="Cheng Y."/>
            <person name="Liu Y."/>
            <person name="Chen C.C."/>
            <person name="Wen S.Y."/>
        </authorList>
    </citation>
    <scope>NUCLEOTIDE SEQUENCE</scope>
</reference>
<dbReference type="InterPro" id="IPR002048">
    <property type="entry name" value="EF_hand_dom"/>
</dbReference>
<keyword evidence="1" id="KW-0106">Calcium</keyword>
<dbReference type="Gene3D" id="1.10.238.10">
    <property type="entry name" value="EF-hand"/>
    <property type="match status" value="2"/>
</dbReference>
<feature type="region of interest" description="Disordered" evidence="2">
    <location>
        <begin position="146"/>
        <end position="166"/>
    </location>
</feature>
<dbReference type="EMBL" id="KC571861">
    <property type="protein sequence ID" value="AGM32360.1"/>
    <property type="molecule type" value="mRNA"/>
</dbReference>
<dbReference type="Pfam" id="PF13499">
    <property type="entry name" value="EF-hand_7"/>
    <property type="match status" value="1"/>
</dbReference>
<dbReference type="PROSITE" id="PS00018">
    <property type="entry name" value="EF_HAND_1"/>
    <property type="match status" value="3"/>
</dbReference>
<evidence type="ECO:0000313" key="5">
    <source>
        <dbReference type="EMBL" id="AGM32360.1"/>
    </source>
</evidence>
<organism evidence="5">
    <name type="scientific">Coptotermes formosanus</name>
    <name type="common">Formosan subterranean termite</name>
    <dbReference type="NCBI Taxonomy" id="36987"/>
    <lineage>
        <taxon>Eukaryota</taxon>
        <taxon>Metazoa</taxon>
        <taxon>Ecdysozoa</taxon>
        <taxon>Arthropoda</taxon>
        <taxon>Hexapoda</taxon>
        <taxon>Insecta</taxon>
        <taxon>Pterygota</taxon>
        <taxon>Neoptera</taxon>
        <taxon>Polyneoptera</taxon>
        <taxon>Dictyoptera</taxon>
        <taxon>Blattodea</taxon>
        <taxon>Blattoidea</taxon>
        <taxon>Termitoidae</taxon>
        <taxon>Rhinotermitidae</taxon>
        <taxon>Coptotermes</taxon>
    </lineage>
</organism>
<feature type="region of interest" description="Disordered" evidence="2">
    <location>
        <begin position="183"/>
        <end position="227"/>
    </location>
</feature>
<dbReference type="PROSITE" id="PS50222">
    <property type="entry name" value="EF_HAND_2"/>
    <property type="match status" value="3"/>
</dbReference>
<dbReference type="GO" id="GO:0005509">
    <property type="term" value="F:calcium ion binding"/>
    <property type="evidence" value="ECO:0007669"/>
    <property type="project" value="InterPro"/>
</dbReference>
<dbReference type="InterPro" id="IPR011992">
    <property type="entry name" value="EF-hand-dom_pair"/>
</dbReference>
<dbReference type="InterPro" id="IPR018247">
    <property type="entry name" value="EF_Hand_1_Ca_BS"/>
</dbReference>